<evidence type="ECO:0008006" key="3">
    <source>
        <dbReference type="Google" id="ProtNLM"/>
    </source>
</evidence>
<organism evidence="2">
    <name type="scientific">mine drainage metagenome</name>
    <dbReference type="NCBI Taxonomy" id="410659"/>
    <lineage>
        <taxon>unclassified sequences</taxon>
        <taxon>metagenomes</taxon>
        <taxon>ecological metagenomes</taxon>
    </lineage>
</organism>
<dbReference type="InterPro" id="IPR022236">
    <property type="entry name" value="DUF3761"/>
</dbReference>
<proteinExistence type="predicted"/>
<feature type="region of interest" description="Disordered" evidence="1">
    <location>
        <begin position="21"/>
        <end position="105"/>
    </location>
</feature>
<sequence>MRSLRLVLMVVAVAATLLQPAGAYAKEPPPNATATQPAISVPSEADLKEHGHYTNSQGNVVHSPAHSKSGAAPSGATAQCRDGSYSFSQHHRGTCSHHGGVAQWR</sequence>
<dbReference type="AlphaFoldDB" id="A0A1J5SPJ3"/>
<evidence type="ECO:0000313" key="2">
    <source>
        <dbReference type="EMBL" id="OIR03572.1"/>
    </source>
</evidence>
<dbReference type="Pfam" id="PF12587">
    <property type="entry name" value="DUF3761"/>
    <property type="match status" value="1"/>
</dbReference>
<protein>
    <recommendedName>
        <fullName evidence="3">DUF3761 domain-containing protein</fullName>
    </recommendedName>
</protein>
<evidence type="ECO:0000256" key="1">
    <source>
        <dbReference type="SAM" id="MobiDB-lite"/>
    </source>
</evidence>
<dbReference type="EMBL" id="MLJW01000065">
    <property type="protein sequence ID" value="OIR03572.1"/>
    <property type="molecule type" value="Genomic_DNA"/>
</dbReference>
<comment type="caution">
    <text evidence="2">The sequence shown here is derived from an EMBL/GenBank/DDBJ whole genome shotgun (WGS) entry which is preliminary data.</text>
</comment>
<gene>
    <name evidence="2" type="ORF">GALL_144310</name>
</gene>
<accession>A0A1J5SPJ3</accession>
<name>A0A1J5SPJ3_9ZZZZ</name>
<reference evidence="2" key="1">
    <citation type="submission" date="2016-10" db="EMBL/GenBank/DDBJ databases">
        <title>Sequence of Gallionella enrichment culture.</title>
        <authorList>
            <person name="Poehlein A."/>
            <person name="Muehling M."/>
            <person name="Daniel R."/>
        </authorList>
    </citation>
    <scope>NUCLEOTIDE SEQUENCE</scope>
</reference>